<dbReference type="CDD" id="cd00082">
    <property type="entry name" value="HisKA"/>
    <property type="match status" value="1"/>
</dbReference>
<keyword evidence="4" id="KW-1133">Transmembrane helix</keyword>
<dbReference type="InterPro" id="IPR036097">
    <property type="entry name" value="HisK_dim/P_sf"/>
</dbReference>
<dbReference type="PRINTS" id="PR00344">
    <property type="entry name" value="BCTRLSENSOR"/>
</dbReference>
<evidence type="ECO:0000313" key="6">
    <source>
        <dbReference type="EMBL" id="GAA5157603.1"/>
    </source>
</evidence>
<dbReference type="SMART" id="SM00388">
    <property type="entry name" value="HisKA"/>
    <property type="match status" value="1"/>
</dbReference>
<sequence length="514" mass="56180">MTLSLSRLEGDTTRSVSLRYFNFYRVVIASLLAIFGSVFSIGSSAPQAYAVVAIAYWFAAIAFAVLTPRSGTQLKFLLTWQVALDVVVLTGIMFISGSQRGTVPYLLMSTLAGAALVAEGRLVLGFAAMTTIAVLTEQGLQVVLFGVNADDMARTGIICLGYFAVALVARLLARRAIENELLAQQRGQALQRQMRVNHRIIEDMQDGVIVLDIDNCVRQSNPRAVDLVGVELVEGEPLDLRVPALGAALRAGQHSVRFEQTGKLVSLRKVEVEVEEGGDTVLYLEDTDRIEAQARQLKLAALGRLTANIAHEIRNPLASVSQAAELLVDEKRAAMQQRLSRIVLDNAGRIDRIVRDVLELGRRDRTTPELLDATLFVHNCVEEFAMHTESARRCVVVQSSEQPRIHFDRVHLTQILGNLLGNALRYCRQEPGSVEIRIAPLAEGVVLIAIRDDGPGIQESQREQVFEPFHTTDPKGTGLGLYVARELAVANAASLSLVDSAAGAEFHLIARSEE</sequence>
<evidence type="ECO:0000313" key="7">
    <source>
        <dbReference type="Proteomes" id="UP001500547"/>
    </source>
</evidence>
<dbReference type="GO" id="GO:0005524">
    <property type="term" value="F:ATP binding"/>
    <property type="evidence" value="ECO:0007669"/>
    <property type="project" value="UniProtKB-KW"/>
</dbReference>
<dbReference type="PANTHER" id="PTHR43065">
    <property type="entry name" value="SENSOR HISTIDINE KINASE"/>
    <property type="match status" value="1"/>
</dbReference>
<dbReference type="InterPro" id="IPR003594">
    <property type="entry name" value="HATPase_dom"/>
</dbReference>
<keyword evidence="6" id="KW-0067">ATP-binding</keyword>
<organism evidence="6 7">
    <name type="scientific">Viridibacterium curvum</name>
    <dbReference type="NCBI Taxonomy" id="1101404"/>
    <lineage>
        <taxon>Bacteria</taxon>
        <taxon>Pseudomonadati</taxon>
        <taxon>Pseudomonadota</taxon>
        <taxon>Betaproteobacteria</taxon>
        <taxon>Rhodocyclales</taxon>
        <taxon>Rhodocyclaceae</taxon>
        <taxon>Viridibacterium</taxon>
    </lineage>
</organism>
<protein>
    <recommendedName>
        <fullName evidence="2">histidine kinase</fullName>
        <ecNumber evidence="2">2.7.13.3</ecNumber>
    </recommendedName>
</protein>
<dbReference type="Gene3D" id="3.30.565.10">
    <property type="entry name" value="Histidine kinase-like ATPase, C-terminal domain"/>
    <property type="match status" value="1"/>
</dbReference>
<keyword evidence="4" id="KW-0812">Transmembrane</keyword>
<keyword evidence="4" id="KW-0472">Membrane</keyword>
<reference evidence="7" key="1">
    <citation type="journal article" date="2019" name="Int. J. Syst. Evol. Microbiol.">
        <title>The Global Catalogue of Microorganisms (GCM) 10K type strain sequencing project: providing services to taxonomists for standard genome sequencing and annotation.</title>
        <authorList>
            <consortium name="The Broad Institute Genomics Platform"/>
            <consortium name="The Broad Institute Genome Sequencing Center for Infectious Disease"/>
            <person name="Wu L."/>
            <person name="Ma J."/>
        </authorList>
    </citation>
    <scope>NUCLEOTIDE SEQUENCE [LARGE SCALE GENOMIC DNA]</scope>
    <source>
        <strain evidence="7">JCM 18715</strain>
    </source>
</reference>
<dbReference type="InterPro" id="IPR005467">
    <property type="entry name" value="His_kinase_dom"/>
</dbReference>
<dbReference type="RefSeq" id="WP_345530863.1">
    <property type="nucleotide sequence ID" value="NZ_BAABLD010000001.1"/>
</dbReference>
<evidence type="ECO:0000256" key="4">
    <source>
        <dbReference type="SAM" id="Phobius"/>
    </source>
</evidence>
<keyword evidence="6" id="KW-0547">Nucleotide-binding</keyword>
<dbReference type="PANTHER" id="PTHR43065:SF52">
    <property type="entry name" value="SENSOR PROTEIN KINASE PILS"/>
    <property type="match status" value="1"/>
</dbReference>
<dbReference type="SUPFAM" id="SSF55785">
    <property type="entry name" value="PYP-like sensor domain (PAS domain)"/>
    <property type="match status" value="1"/>
</dbReference>
<dbReference type="InterPro" id="IPR036890">
    <property type="entry name" value="HATPase_C_sf"/>
</dbReference>
<dbReference type="EMBL" id="BAABLD010000001">
    <property type="protein sequence ID" value="GAA5157603.1"/>
    <property type="molecule type" value="Genomic_DNA"/>
</dbReference>
<dbReference type="Pfam" id="PF00512">
    <property type="entry name" value="HisKA"/>
    <property type="match status" value="1"/>
</dbReference>
<feature type="transmembrane region" description="Helical" evidence="4">
    <location>
        <begin position="21"/>
        <end position="42"/>
    </location>
</feature>
<dbReference type="SUPFAM" id="SSF47384">
    <property type="entry name" value="Homodimeric domain of signal transducing histidine kinase"/>
    <property type="match status" value="1"/>
</dbReference>
<dbReference type="InterPro" id="IPR003661">
    <property type="entry name" value="HisK_dim/P_dom"/>
</dbReference>
<accession>A0ABP9Q6E7</accession>
<proteinExistence type="predicted"/>
<comment type="catalytic activity">
    <reaction evidence="1">
        <text>ATP + protein L-histidine = ADP + protein N-phospho-L-histidine.</text>
        <dbReference type="EC" id="2.7.13.3"/>
    </reaction>
</comment>
<dbReference type="EC" id="2.7.13.3" evidence="2"/>
<name>A0ABP9Q6E7_9RHOO</name>
<dbReference type="SUPFAM" id="SSF55874">
    <property type="entry name" value="ATPase domain of HSP90 chaperone/DNA topoisomerase II/histidine kinase"/>
    <property type="match status" value="1"/>
</dbReference>
<feature type="transmembrane region" description="Helical" evidence="4">
    <location>
        <begin position="48"/>
        <end position="66"/>
    </location>
</feature>
<feature type="transmembrane region" description="Helical" evidence="4">
    <location>
        <begin position="78"/>
        <end position="96"/>
    </location>
</feature>
<feature type="domain" description="Histidine kinase" evidence="5">
    <location>
        <begin position="308"/>
        <end position="514"/>
    </location>
</feature>
<gene>
    <name evidence="6" type="ORF">GCM10025770_01060</name>
</gene>
<feature type="transmembrane region" description="Helical" evidence="4">
    <location>
        <begin position="153"/>
        <end position="173"/>
    </location>
</feature>
<dbReference type="Pfam" id="PF25323">
    <property type="entry name" value="6TM_PilS"/>
    <property type="match status" value="1"/>
</dbReference>
<comment type="caution">
    <text evidence="6">The sequence shown here is derived from an EMBL/GenBank/DDBJ whole genome shotgun (WGS) entry which is preliminary data.</text>
</comment>
<dbReference type="InterPro" id="IPR004358">
    <property type="entry name" value="Sig_transdc_His_kin-like_C"/>
</dbReference>
<dbReference type="Pfam" id="PF02518">
    <property type="entry name" value="HATPase_c"/>
    <property type="match status" value="1"/>
</dbReference>
<keyword evidence="7" id="KW-1185">Reference proteome</keyword>
<evidence type="ECO:0000256" key="3">
    <source>
        <dbReference type="ARBA" id="ARBA00022553"/>
    </source>
</evidence>
<evidence type="ECO:0000259" key="5">
    <source>
        <dbReference type="PROSITE" id="PS50109"/>
    </source>
</evidence>
<dbReference type="InterPro" id="IPR035965">
    <property type="entry name" value="PAS-like_dom_sf"/>
</dbReference>
<dbReference type="Proteomes" id="UP001500547">
    <property type="component" value="Unassembled WGS sequence"/>
</dbReference>
<evidence type="ECO:0000256" key="1">
    <source>
        <dbReference type="ARBA" id="ARBA00000085"/>
    </source>
</evidence>
<dbReference type="PROSITE" id="PS50109">
    <property type="entry name" value="HIS_KIN"/>
    <property type="match status" value="1"/>
</dbReference>
<evidence type="ECO:0000256" key="2">
    <source>
        <dbReference type="ARBA" id="ARBA00012438"/>
    </source>
</evidence>
<keyword evidence="3" id="KW-0597">Phosphoprotein</keyword>
<dbReference type="SMART" id="SM00387">
    <property type="entry name" value="HATPase_c"/>
    <property type="match status" value="1"/>
</dbReference>
<dbReference type="Gene3D" id="1.10.287.130">
    <property type="match status" value="1"/>
</dbReference>